<dbReference type="AlphaFoldDB" id="A0A0U1L2S6"/>
<dbReference type="Proteomes" id="UP000049855">
    <property type="component" value="Unassembled WGS sequence"/>
</dbReference>
<evidence type="ECO:0000313" key="1">
    <source>
        <dbReference type="EMBL" id="CQR73453.1"/>
    </source>
</evidence>
<reference evidence="2" key="1">
    <citation type="submission" date="2015-03" db="EMBL/GenBank/DDBJ databases">
        <authorList>
            <person name="Nijsse Bart"/>
        </authorList>
    </citation>
    <scope>NUCLEOTIDE SEQUENCE [LARGE SCALE GENOMIC DNA]</scope>
</reference>
<evidence type="ECO:0000313" key="2">
    <source>
        <dbReference type="Proteomes" id="UP000049855"/>
    </source>
</evidence>
<gene>
    <name evidence="1" type="ORF">SpAn4DRAFT_5114</name>
</gene>
<protein>
    <submittedName>
        <fullName evidence="1">Uncharacterized protein</fullName>
    </submittedName>
</protein>
<organism evidence="1 2">
    <name type="scientific">Sporomusa ovata</name>
    <dbReference type="NCBI Taxonomy" id="2378"/>
    <lineage>
        <taxon>Bacteria</taxon>
        <taxon>Bacillati</taxon>
        <taxon>Bacillota</taxon>
        <taxon>Negativicutes</taxon>
        <taxon>Selenomonadales</taxon>
        <taxon>Sporomusaceae</taxon>
        <taxon>Sporomusa</taxon>
    </lineage>
</organism>
<accession>A0A0U1L2S6</accession>
<proteinExistence type="predicted"/>
<sequence length="168" mass="16826">MNPHQPADRVATGHRSGAVAVRDTAGVNPHQPAGIVTAGNAATNQPHIVNGAAGITEQTYVVRRRLIDDQAADGMAGTVKAAGETTATGSADRHEAGVRAAVVVPVLGAAGVDVIGQSIVAAQHTCRVDALQAVDVGDLVWAGAGAIATRGPDKGAAADTEVYGIETR</sequence>
<dbReference type="EMBL" id="CTRP01000013">
    <property type="protein sequence ID" value="CQR73453.1"/>
    <property type="molecule type" value="Genomic_DNA"/>
</dbReference>
<name>A0A0U1L2S6_9FIRM</name>
<keyword evidence="2" id="KW-1185">Reference proteome</keyword>